<dbReference type="PANTHER" id="PTHR46179:SF19">
    <property type="entry name" value="C2H2 FINGER DOMAIN TRANSCRIPTION FACTOR (EUROFUNG)-RELATED"/>
    <property type="match status" value="1"/>
</dbReference>
<feature type="compositionally biased region" description="Polar residues" evidence="1">
    <location>
        <begin position="303"/>
        <end position="325"/>
    </location>
</feature>
<feature type="compositionally biased region" description="Low complexity" evidence="1">
    <location>
        <begin position="333"/>
        <end position="343"/>
    </location>
</feature>
<organism evidence="3 4">
    <name type="scientific">Plenodomus tracheiphilus IPT5</name>
    <dbReference type="NCBI Taxonomy" id="1408161"/>
    <lineage>
        <taxon>Eukaryota</taxon>
        <taxon>Fungi</taxon>
        <taxon>Dikarya</taxon>
        <taxon>Ascomycota</taxon>
        <taxon>Pezizomycotina</taxon>
        <taxon>Dothideomycetes</taxon>
        <taxon>Pleosporomycetidae</taxon>
        <taxon>Pleosporales</taxon>
        <taxon>Pleosporineae</taxon>
        <taxon>Leptosphaeriaceae</taxon>
        <taxon>Plenodomus</taxon>
    </lineage>
</organism>
<evidence type="ECO:0000259" key="2">
    <source>
        <dbReference type="SMART" id="SM00355"/>
    </source>
</evidence>
<feature type="domain" description="C2H2-type" evidence="2">
    <location>
        <begin position="472"/>
        <end position="501"/>
    </location>
</feature>
<protein>
    <recommendedName>
        <fullName evidence="2">C2H2-type domain-containing protein</fullName>
    </recommendedName>
</protein>
<dbReference type="PANTHER" id="PTHR46179">
    <property type="entry name" value="ZINC FINGER PROTEIN"/>
    <property type="match status" value="1"/>
</dbReference>
<dbReference type="SUPFAM" id="SSF57667">
    <property type="entry name" value="beta-beta-alpha zinc fingers"/>
    <property type="match status" value="1"/>
</dbReference>
<dbReference type="Gene3D" id="3.30.160.60">
    <property type="entry name" value="Classic Zinc Finger"/>
    <property type="match status" value="1"/>
</dbReference>
<name>A0A6A7BNR1_9PLEO</name>
<reference evidence="3" key="1">
    <citation type="submission" date="2020-01" db="EMBL/GenBank/DDBJ databases">
        <authorList>
            <consortium name="DOE Joint Genome Institute"/>
            <person name="Haridas S."/>
            <person name="Albert R."/>
            <person name="Binder M."/>
            <person name="Bloem J."/>
            <person name="Labutti K."/>
            <person name="Salamov A."/>
            <person name="Andreopoulos B."/>
            <person name="Baker S.E."/>
            <person name="Barry K."/>
            <person name="Bills G."/>
            <person name="Bluhm B.H."/>
            <person name="Cannon C."/>
            <person name="Castanera R."/>
            <person name="Culley D.E."/>
            <person name="Daum C."/>
            <person name="Ezra D."/>
            <person name="Gonzalez J.B."/>
            <person name="Henrissat B."/>
            <person name="Kuo A."/>
            <person name="Liang C."/>
            <person name="Lipzen A."/>
            <person name="Lutzoni F."/>
            <person name="Magnuson J."/>
            <person name="Mondo S."/>
            <person name="Nolan M."/>
            <person name="Ohm R."/>
            <person name="Pangilinan J."/>
            <person name="Park H.-J."/>
            <person name="Ramirez L."/>
            <person name="Alfaro M."/>
            <person name="Sun H."/>
            <person name="Tritt A."/>
            <person name="Yoshinaga Y."/>
            <person name="Zwiers L.-H."/>
            <person name="Turgeon B.G."/>
            <person name="Goodwin S.B."/>
            <person name="Spatafora J.W."/>
            <person name="Crous P.W."/>
            <person name="Grigoriev I.V."/>
        </authorList>
    </citation>
    <scope>NUCLEOTIDE SEQUENCE</scope>
    <source>
        <strain evidence="3">IPT5</strain>
    </source>
</reference>
<feature type="region of interest" description="Disordered" evidence="1">
    <location>
        <begin position="25"/>
        <end position="190"/>
    </location>
</feature>
<evidence type="ECO:0000313" key="3">
    <source>
        <dbReference type="EMBL" id="KAF2856812.1"/>
    </source>
</evidence>
<feature type="domain" description="C2H2-type" evidence="2">
    <location>
        <begin position="441"/>
        <end position="466"/>
    </location>
</feature>
<feature type="region of interest" description="Disordered" evidence="1">
    <location>
        <begin position="204"/>
        <end position="343"/>
    </location>
</feature>
<feature type="region of interest" description="Disordered" evidence="1">
    <location>
        <begin position="532"/>
        <end position="567"/>
    </location>
</feature>
<dbReference type="SMART" id="SM00355">
    <property type="entry name" value="ZnF_C2H2"/>
    <property type="match status" value="3"/>
</dbReference>
<dbReference type="GO" id="GO:0005634">
    <property type="term" value="C:nucleus"/>
    <property type="evidence" value="ECO:0007669"/>
    <property type="project" value="TreeGrafter"/>
</dbReference>
<feature type="region of interest" description="Disordered" evidence="1">
    <location>
        <begin position="364"/>
        <end position="406"/>
    </location>
</feature>
<dbReference type="OrthoDB" id="6077919at2759"/>
<dbReference type="InterPro" id="IPR051061">
    <property type="entry name" value="Zinc_finger_trans_reg"/>
</dbReference>
<gene>
    <name evidence="3" type="ORF">T440DRAFT_484916</name>
</gene>
<feature type="compositionally biased region" description="Low complexity" evidence="1">
    <location>
        <begin position="382"/>
        <end position="396"/>
    </location>
</feature>
<feature type="compositionally biased region" description="Polar residues" evidence="1">
    <location>
        <begin position="180"/>
        <end position="189"/>
    </location>
</feature>
<dbReference type="EMBL" id="MU006288">
    <property type="protein sequence ID" value="KAF2856812.1"/>
    <property type="molecule type" value="Genomic_DNA"/>
</dbReference>
<keyword evidence="4" id="KW-1185">Reference proteome</keyword>
<evidence type="ECO:0000256" key="1">
    <source>
        <dbReference type="SAM" id="MobiDB-lite"/>
    </source>
</evidence>
<dbReference type="AlphaFoldDB" id="A0A6A7BNR1"/>
<dbReference type="InterPro" id="IPR013087">
    <property type="entry name" value="Znf_C2H2_type"/>
</dbReference>
<proteinExistence type="predicted"/>
<accession>A0A6A7BNR1</accession>
<sequence>MIESAYFDDNDITLGSPPLKAVIVNSMPSPSPPPIVSQPYKPLSQLHNDDSSSRRGSKSRSRRRTRPTQGDWVLIRQMAPNRPDLAQQVSERALDSGSETEADEEEDADMEGISPGTANGTSEPQETLHPPDAEAQNVQRLAAITFEPHDSKATATHRDSVIDDDVLRAGGPLSDRRPSHASNVSSTLNGGRLSVGSASMAAPGHPILPSFSPNLHSQQNGVITNGQPHNMSSTSSPHLRPLAIPSMGGPQLPAFQALSPAQDAGSPNHPQSLPSFRHIDDIARSATSEQDMSRPNGFHHRQSISSVGQSPTSMVRQLSISSHSPGTPFPHFSASSPMSANSDSQRADIFLRAGGSSVFGADARRASHAASESGPYHPTLHSGSTSESYQSSEGLSPGAQSTPIEPRTRHMSLDDALTSRVLPPPLNSGIQAIPSHGAGSFKCDYPQCTAPPFQTQYLLNSHTNVHSSNRPHYCPVKDCPRGEGGKGFKRKNEMIRHGLVHQSPGYVCPFCPDREHKYPRPDNLQRHVRVHHVDKDKDDAQLRDVLAQRPEGGSRGRRRRVSETGRP</sequence>
<dbReference type="Proteomes" id="UP000799423">
    <property type="component" value="Unassembled WGS sequence"/>
</dbReference>
<feature type="compositionally biased region" description="Basic and acidic residues" evidence="1">
    <location>
        <begin position="532"/>
        <end position="542"/>
    </location>
</feature>
<feature type="compositionally biased region" description="Polar residues" evidence="1">
    <location>
        <begin position="211"/>
        <end position="237"/>
    </location>
</feature>
<feature type="compositionally biased region" description="Polar residues" evidence="1">
    <location>
        <begin position="116"/>
        <end position="125"/>
    </location>
</feature>
<feature type="compositionally biased region" description="Acidic residues" evidence="1">
    <location>
        <begin position="98"/>
        <end position="110"/>
    </location>
</feature>
<feature type="domain" description="C2H2-type" evidence="2">
    <location>
        <begin position="506"/>
        <end position="531"/>
    </location>
</feature>
<evidence type="ECO:0000313" key="4">
    <source>
        <dbReference type="Proteomes" id="UP000799423"/>
    </source>
</evidence>
<dbReference type="GO" id="GO:0006357">
    <property type="term" value="P:regulation of transcription by RNA polymerase II"/>
    <property type="evidence" value="ECO:0007669"/>
    <property type="project" value="TreeGrafter"/>
</dbReference>
<feature type="compositionally biased region" description="Basic and acidic residues" evidence="1">
    <location>
        <begin position="147"/>
        <end position="167"/>
    </location>
</feature>
<feature type="compositionally biased region" description="Basic residues" evidence="1">
    <location>
        <begin position="55"/>
        <end position="66"/>
    </location>
</feature>
<dbReference type="InterPro" id="IPR036236">
    <property type="entry name" value="Znf_C2H2_sf"/>
</dbReference>